<accession>A0AAN8FXT1</accession>
<gene>
    <name evidence="1" type="ORF">GCK32_022078</name>
</gene>
<feature type="non-terminal residue" evidence="1">
    <location>
        <position position="1"/>
    </location>
</feature>
<evidence type="ECO:0000313" key="1">
    <source>
        <dbReference type="EMBL" id="KAK5986355.1"/>
    </source>
</evidence>
<dbReference type="AlphaFoldDB" id="A0AAN8FXT1"/>
<dbReference type="Proteomes" id="UP001331761">
    <property type="component" value="Unassembled WGS sequence"/>
</dbReference>
<keyword evidence="2" id="KW-1185">Reference proteome</keyword>
<protein>
    <submittedName>
        <fullName evidence="1">Uncharacterized protein</fullName>
    </submittedName>
</protein>
<comment type="caution">
    <text evidence="1">The sequence shown here is derived from an EMBL/GenBank/DDBJ whole genome shotgun (WGS) entry which is preliminary data.</text>
</comment>
<reference evidence="1 2" key="1">
    <citation type="submission" date="2019-10" db="EMBL/GenBank/DDBJ databases">
        <title>Assembly and Annotation for the nematode Trichostrongylus colubriformis.</title>
        <authorList>
            <person name="Martin J."/>
        </authorList>
    </citation>
    <scope>NUCLEOTIDE SEQUENCE [LARGE SCALE GENOMIC DNA]</scope>
    <source>
        <strain evidence="1">G859</strain>
        <tissue evidence="1">Whole worm</tissue>
    </source>
</reference>
<dbReference type="EMBL" id="WIXE01000682">
    <property type="protein sequence ID" value="KAK5986355.1"/>
    <property type="molecule type" value="Genomic_DNA"/>
</dbReference>
<sequence length="31" mass="4196">DEMDIYFPRVHRKYHLLTNRRRRRFQFRMTR</sequence>
<name>A0AAN8FXT1_TRICO</name>
<evidence type="ECO:0000313" key="2">
    <source>
        <dbReference type="Proteomes" id="UP001331761"/>
    </source>
</evidence>
<proteinExistence type="predicted"/>
<organism evidence="1 2">
    <name type="scientific">Trichostrongylus colubriformis</name>
    <name type="common">Black scour worm</name>
    <dbReference type="NCBI Taxonomy" id="6319"/>
    <lineage>
        <taxon>Eukaryota</taxon>
        <taxon>Metazoa</taxon>
        <taxon>Ecdysozoa</taxon>
        <taxon>Nematoda</taxon>
        <taxon>Chromadorea</taxon>
        <taxon>Rhabditida</taxon>
        <taxon>Rhabditina</taxon>
        <taxon>Rhabditomorpha</taxon>
        <taxon>Strongyloidea</taxon>
        <taxon>Trichostrongylidae</taxon>
        <taxon>Trichostrongylus</taxon>
    </lineage>
</organism>